<feature type="compositionally biased region" description="Polar residues" evidence="1">
    <location>
        <begin position="20"/>
        <end position="34"/>
    </location>
</feature>
<dbReference type="Proteomes" id="UP000011682">
    <property type="component" value="Unassembled WGS sequence"/>
</dbReference>
<evidence type="ECO:0000256" key="1">
    <source>
        <dbReference type="SAM" id="MobiDB-lite"/>
    </source>
</evidence>
<gene>
    <name evidence="2" type="ORF">D187_010285</name>
</gene>
<proteinExistence type="predicted"/>
<feature type="region of interest" description="Disordered" evidence="1">
    <location>
        <begin position="1"/>
        <end position="91"/>
    </location>
</feature>
<accession>S9PF62</accession>
<dbReference type="EMBL" id="ANAH02000009">
    <property type="protein sequence ID" value="EPX61666.1"/>
    <property type="molecule type" value="Genomic_DNA"/>
</dbReference>
<sequence>MSEGTSVSDSPPLARKRSFSRTPTSSTVSRQSATKAGHITASRLMPRAASSGSTRSVYGLTQGVRPRRDWKDTLQPSAGSPRRAANPRAVE</sequence>
<keyword evidence="3" id="KW-1185">Reference proteome</keyword>
<evidence type="ECO:0000313" key="3">
    <source>
        <dbReference type="Proteomes" id="UP000011682"/>
    </source>
</evidence>
<organism evidence="2 3">
    <name type="scientific">Cystobacter fuscus (strain ATCC 25194 / DSM 2262 / NBRC 100088 / M29)</name>
    <dbReference type="NCBI Taxonomy" id="1242864"/>
    <lineage>
        <taxon>Bacteria</taxon>
        <taxon>Pseudomonadati</taxon>
        <taxon>Myxococcota</taxon>
        <taxon>Myxococcia</taxon>
        <taxon>Myxococcales</taxon>
        <taxon>Cystobacterineae</taxon>
        <taxon>Archangiaceae</taxon>
        <taxon>Cystobacter</taxon>
    </lineage>
</organism>
<evidence type="ECO:0000313" key="2">
    <source>
        <dbReference type="EMBL" id="EPX61666.1"/>
    </source>
</evidence>
<dbReference type="AlphaFoldDB" id="S9PF62"/>
<comment type="caution">
    <text evidence="2">The sequence shown here is derived from an EMBL/GenBank/DDBJ whole genome shotgun (WGS) entry which is preliminary data.</text>
</comment>
<reference evidence="2" key="1">
    <citation type="submission" date="2013-05" db="EMBL/GenBank/DDBJ databases">
        <title>Genome assembly of Cystobacter fuscus DSM 2262.</title>
        <authorList>
            <person name="Sharma G."/>
            <person name="Khatri I."/>
            <person name="Kaur C."/>
            <person name="Mayilraj S."/>
            <person name="Subramanian S."/>
        </authorList>
    </citation>
    <scope>NUCLEOTIDE SEQUENCE [LARGE SCALE GENOMIC DNA]</scope>
    <source>
        <strain evidence="2">DSM 2262</strain>
    </source>
</reference>
<protein>
    <submittedName>
        <fullName evidence="2">Uncharacterized protein</fullName>
    </submittedName>
</protein>
<name>S9PF62_CYSF2</name>